<dbReference type="EMBL" id="MN740490">
    <property type="protein sequence ID" value="QHU29545.1"/>
    <property type="molecule type" value="Genomic_DNA"/>
</dbReference>
<organism evidence="2">
    <name type="scientific">viral metagenome</name>
    <dbReference type="NCBI Taxonomy" id="1070528"/>
    <lineage>
        <taxon>unclassified sequences</taxon>
        <taxon>metagenomes</taxon>
        <taxon>organismal metagenomes</taxon>
    </lineage>
</organism>
<sequence>MIIFCDINKQGVKMPQKGKKSFKTFIREIKKISISIKKEKKQSKKNISPHTYHHNNDEGLSGKFYLDH</sequence>
<feature type="region of interest" description="Disordered" evidence="1">
    <location>
        <begin position="37"/>
        <end position="61"/>
    </location>
</feature>
<protein>
    <submittedName>
        <fullName evidence="2">Uncharacterized protein</fullName>
    </submittedName>
</protein>
<evidence type="ECO:0000256" key="1">
    <source>
        <dbReference type="SAM" id="MobiDB-lite"/>
    </source>
</evidence>
<evidence type="ECO:0000313" key="2">
    <source>
        <dbReference type="EMBL" id="QHU29545.1"/>
    </source>
</evidence>
<name>A0A6C0LHQ9_9ZZZZ</name>
<reference evidence="2" key="1">
    <citation type="journal article" date="2020" name="Nature">
        <title>Giant virus diversity and host interactions through global metagenomics.</title>
        <authorList>
            <person name="Schulz F."/>
            <person name="Roux S."/>
            <person name="Paez-Espino D."/>
            <person name="Jungbluth S."/>
            <person name="Walsh D.A."/>
            <person name="Denef V.J."/>
            <person name="McMahon K.D."/>
            <person name="Konstantinidis K.T."/>
            <person name="Eloe-Fadrosh E.A."/>
            <person name="Kyrpides N.C."/>
            <person name="Woyke T."/>
        </authorList>
    </citation>
    <scope>NUCLEOTIDE SEQUENCE</scope>
    <source>
        <strain evidence="2">GVMAG-M-3300027804-48</strain>
    </source>
</reference>
<accession>A0A6C0LHQ9</accession>
<proteinExistence type="predicted"/>
<dbReference type="AlphaFoldDB" id="A0A6C0LHQ9"/>